<gene>
    <name evidence="2" type="ORF">An14g05560</name>
</gene>
<feature type="signal peptide" evidence="1">
    <location>
        <begin position="1"/>
        <end position="25"/>
    </location>
</feature>
<keyword evidence="1" id="KW-0732">Signal</keyword>
<dbReference type="VEuPathDB" id="FungiDB:An14g05560"/>
<feature type="chain" id="PRO_5044894777" evidence="1">
    <location>
        <begin position="26"/>
        <end position="127"/>
    </location>
</feature>
<dbReference type="GeneID" id="84593027"/>
<dbReference type="KEGG" id="ang:An14g05560"/>
<reference evidence="2" key="1">
    <citation type="submission" date="2025-02" db="EMBL/GenBank/DDBJ databases">
        <authorList>
            <consortium name="NCBI Genome Project"/>
        </authorList>
    </citation>
    <scope>NUCLEOTIDE SEQUENCE</scope>
</reference>
<evidence type="ECO:0000256" key="1">
    <source>
        <dbReference type="SAM" id="SignalP"/>
    </source>
</evidence>
<name>A0AAJ8BRI9_ASPNG</name>
<sequence>MYMRNQLLVTVIRGYLILLACLVDSLLNSSVLDVGVADPSIGKEWGDGGVMEIPEHCGDALETRLIRRNECLCHCSLSSTVTLIPWREAQVSDVLRAKGVNLHVEAFVSMQLIKDLMAESSVIPRGS</sequence>
<dbReference type="AlphaFoldDB" id="A0AAJ8BRI9"/>
<dbReference type="RefSeq" id="XP_059602363.1">
    <property type="nucleotide sequence ID" value="XM_059744298.1"/>
</dbReference>
<organism evidence="2">
    <name type="scientific">Aspergillus niger</name>
    <dbReference type="NCBI Taxonomy" id="5061"/>
    <lineage>
        <taxon>Eukaryota</taxon>
        <taxon>Fungi</taxon>
        <taxon>Dikarya</taxon>
        <taxon>Ascomycota</taxon>
        <taxon>Pezizomycotina</taxon>
        <taxon>Eurotiomycetes</taxon>
        <taxon>Eurotiomycetidae</taxon>
        <taxon>Eurotiales</taxon>
        <taxon>Aspergillaceae</taxon>
        <taxon>Aspergillus</taxon>
        <taxon>Aspergillus subgen. Circumdati</taxon>
    </lineage>
</organism>
<protein>
    <submittedName>
        <fullName evidence="2">Uncharacterized protein</fullName>
    </submittedName>
</protein>
<reference evidence="2" key="2">
    <citation type="submission" date="2025-08" db="UniProtKB">
        <authorList>
            <consortium name="RefSeq"/>
        </authorList>
    </citation>
    <scope>IDENTIFICATION</scope>
</reference>
<accession>A0AAJ8BRI9</accession>
<proteinExistence type="predicted"/>
<evidence type="ECO:0000313" key="2">
    <source>
        <dbReference type="RefSeq" id="XP_059602363.1"/>
    </source>
</evidence>